<evidence type="ECO:0000313" key="3">
    <source>
        <dbReference type="EMBL" id="KAK1436653.1"/>
    </source>
</evidence>
<dbReference type="AlphaFoldDB" id="A0AAD8P7S5"/>
<evidence type="ECO:0000313" key="4">
    <source>
        <dbReference type="Proteomes" id="UP001229421"/>
    </source>
</evidence>
<dbReference type="InterPro" id="IPR036188">
    <property type="entry name" value="FAD/NAD-bd_sf"/>
</dbReference>
<dbReference type="SUPFAM" id="SSF51905">
    <property type="entry name" value="FAD/NAD(P)-binding domain"/>
    <property type="match status" value="1"/>
</dbReference>
<organism evidence="3 4">
    <name type="scientific">Tagetes erecta</name>
    <name type="common">African marigold</name>
    <dbReference type="NCBI Taxonomy" id="13708"/>
    <lineage>
        <taxon>Eukaryota</taxon>
        <taxon>Viridiplantae</taxon>
        <taxon>Streptophyta</taxon>
        <taxon>Embryophyta</taxon>
        <taxon>Tracheophyta</taxon>
        <taxon>Spermatophyta</taxon>
        <taxon>Magnoliopsida</taxon>
        <taxon>eudicotyledons</taxon>
        <taxon>Gunneridae</taxon>
        <taxon>Pentapetalae</taxon>
        <taxon>asterids</taxon>
        <taxon>campanulids</taxon>
        <taxon>Asterales</taxon>
        <taxon>Asteraceae</taxon>
        <taxon>Asteroideae</taxon>
        <taxon>Heliantheae alliance</taxon>
        <taxon>Tageteae</taxon>
        <taxon>Tagetes</taxon>
    </lineage>
</organism>
<protein>
    <recommendedName>
        <fullName evidence="5">FAD-binding domain-containing protein</fullName>
    </recommendedName>
</protein>
<accession>A0AAD8P7S5</accession>
<evidence type="ECO:0000256" key="1">
    <source>
        <dbReference type="ARBA" id="ARBA00023002"/>
    </source>
</evidence>
<keyword evidence="4" id="KW-1185">Reference proteome</keyword>
<dbReference type="InterPro" id="IPR044560">
    <property type="entry name" value="MOase"/>
</dbReference>
<dbReference type="PANTHER" id="PTHR45934">
    <property type="entry name" value="FAD/NAD(P)-BINDING OXIDOREDUCTASE FAMILY PROTEIN"/>
    <property type="match status" value="1"/>
</dbReference>
<keyword evidence="1" id="KW-0560">Oxidoreductase</keyword>
<name>A0AAD8P7S5_TARER</name>
<dbReference type="PANTHER" id="PTHR45934:SF2">
    <property type="entry name" value="MONOOXYGENASE 1"/>
    <property type="match status" value="1"/>
</dbReference>
<dbReference type="GO" id="GO:0004497">
    <property type="term" value="F:monooxygenase activity"/>
    <property type="evidence" value="ECO:0007669"/>
    <property type="project" value="UniProtKB-KW"/>
</dbReference>
<proteinExistence type="predicted"/>
<gene>
    <name evidence="3" type="ORF">QVD17_02435</name>
</gene>
<comment type="caution">
    <text evidence="3">The sequence shown here is derived from an EMBL/GenBank/DDBJ whole genome shotgun (WGS) entry which is preliminary data.</text>
</comment>
<keyword evidence="2" id="KW-0503">Monooxygenase</keyword>
<evidence type="ECO:0008006" key="5">
    <source>
        <dbReference type="Google" id="ProtNLM"/>
    </source>
</evidence>
<dbReference type="Gene3D" id="3.50.50.60">
    <property type="entry name" value="FAD/NAD(P)-binding domain"/>
    <property type="match status" value="1"/>
</dbReference>
<sequence length="102" mass="11033">MINTTDGKSLSLKNLKYRAPWDLLKGAFSRGTVIHVAGDAMHVMGPFLGQGGSAPLEDAVVLARNVAQLGLNHAEKAFNWFANEGLEWFDCHCKGDDVYLGG</sequence>
<dbReference type="Proteomes" id="UP001229421">
    <property type="component" value="Unassembled WGS sequence"/>
</dbReference>
<reference evidence="3" key="1">
    <citation type="journal article" date="2023" name="bioRxiv">
        <title>Improved chromosome-level genome assembly for marigold (Tagetes erecta).</title>
        <authorList>
            <person name="Jiang F."/>
            <person name="Yuan L."/>
            <person name="Wang S."/>
            <person name="Wang H."/>
            <person name="Xu D."/>
            <person name="Wang A."/>
            <person name="Fan W."/>
        </authorList>
    </citation>
    <scope>NUCLEOTIDE SEQUENCE</scope>
    <source>
        <strain evidence="3">WSJ</strain>
        <tissue evidence="3">Leaf</tissue>
    </source>
</reference>
<evidence type="ECO:0000256" key="2">
    <source>
        <dbReference type="ARBA" id="ARBA00023033"/>
    </source>
</evidence>
<dbReference type="EMBL" id="JAUHHV010000001">
    <property type="protein sequence ID" value="KAK1436653.1"/>
    <property type="molecule type" value="Genomic_DNA"/>
</dbReference>